<dbReference type="Pfam" id="PF02854">
    <property type="entry name" value="MIF4G"/>
    <property type="match status" value="1"/>
</dbReference>
<dbReference type="Proteomes" id="UP001174909">
    <property type="component" value="Unassembled WGS sequence"/>
</dbReference>
<dbReference type="SUPFAM" id="SSF48371">
    <property type="entry name" value="ARM repeat"/>
    <property type="match status" value="1"/>
</dbReference>
<dbReference type="AlphaFoldDB" id="A0AA35R548"/>
<dbReference type="GO" id="GO:0000339">
    <property type="term" value="F:RNA cap binding"/>
    <property type="evidence" value="ECO:0007669"/>
    <property type="project" value="InterPro"/>
</dbReference>
<dbReference type="GO" id="GO:0003729">
    <property type="term" value="F:mRNA binding"/>
    <property type="evidence" value="ECO:0007669"/>
    <property type="project" value="TreeGrafter"/>
</dbReference>
<reference evidence="2" key="1">
    <citation type="submission" date="2023-03" db="EMBL/GenBank/DDBJ databases">
        <authorList>
            <person name="Steffen K."/>
            <person name="Cardenas P."/>
        </authorList>
    </citation>
    <scope>NUCLEOTIDE SEQUENCE</scope>
</reference>
<dbReference type="GO" id="GO:0005846">
    <property type="term" value="C:nuclear cap binding complex"/>
    <property type="evidence" value="ECO:0007669"/>
    <property type="project" value="InterPro"/>
</dbReference>
<dbReference type="GO" id="GO:0000184">
    <property type="term" value="P:nuclear-transcribed mRNA catabolic process, nonsense-mediated decay"/>
    <property type="evidence" value="ECO:0007669"/>
    <property type="project" value="TreeGrafter"/>
</dbReference>
<proteinExistence type="predicted"/>
<accession>A0AA35R548</accession>
<name>A0AA35R548_GEOBA</name>
<dbReference type="Gene3D" id="1.25.40.180">
    <property type="match status" value="1"/>
</dbReference>
<evidence type="ECO:0000313" key="2">
    <source>
        <dbReference type="EMBL" id="CAI8004654.1"/>
    </source>
</evidence>
<dbReference type="InterPro" id="IPR027159">
    <property type="entry name" value="CBP80"/>
</dbReference>
<dbReference type="EMBL" id="CASHTH010000568">
    <property type="protein sequence ID" value="CAI8004654.1"/>
    <property type="molecule type" value="Genomic_DNA"/>
</dbReference>
<dbReference type="InterPro" id="IPR003890">
    <property type="entry name" value="MIF4G-like_typ-3"/>
</dbReference>
<dbReference type="PANTHER" id="PTHR12412:SF2">
    <property type="entry name" value="NUCLEAR CAP-BINDING PROTEIN SUBUNIT 1"/>
    <property type="match status" value="1"/>
</dbReference>
<dbReference type="GO" id="GO:0006406">
    <property type="term" value="P:mRNA export from nucleus"/>
    <property type="evidence" value="ECO:0007669"/>
    <property type="project" value="InterPro"/>
</dbReference>
<dbReference type="GO" id="GO:0005634">
    <property type="term" value="C:nucleus"/>
    <property type="evidence" value="ECO:0007669"/>
    <property type="project" value="TreeGrafter"/>
</dbReference>
<keyword evidence="3" id="KW-1185">Reference proteome</keyword>
<dbReference type="PANTHER" id="PTHR12412">
    <property type="entry name" value="CAP BINDING PROTEIN"/>
    <property type="match status" value="1"/>
</dbReference>
<gene>
    <name evidence="2" type="ORF">GBAR_LOCUS3969</name>
</gene>
<protein>
    <submittedName>
        <fullName evidence="2">Nuclear cap-binding protein subunit 1</fullName>
    </submittedName>
</protein>
<sequence>MHVMIVCSVTTLTEKITIYSTLVAILNARQYNFGEELLEVLMEDLRNALALQEMEKARILVRFLADLVNAKVVASSSIMTLFDTFITVTYEPDIPHTRSDWYVYMILSALPWVSSMHAYAIASTVSTVTNAAHCRRANLPLYLAP</sequence>
<feature type="non-terminal residue" evidence="2">
    <location>
        <position position="1"/>
    </location>
</feature>
<dbReference type="InterPro" id="IPR016024">
    <property type="entry name" value="ARM-type_fold"/>
</dbReference>
<organism evidence="2 3">
    <name type="scientific">Geodia barretti</name>
    <name type="common">Barrett's horny sponge</name>
    <dbReference type="NCBI Taxonomy" id="519541"/>
    <lineage>
        <taxon>Eukaryota</taxon>
        <taxon>Metazoa</taxon>
        <taxon>Porifera</taxon>
        <taxon>Demospongiae</taxon>
        <taxon>Heteroscleromorpha</taxon>
        <taxon>Tetractinellida</taxon>
        <taxon>Astrophorina</taxon>
        <taxon>Geodiidae</taxon>
        <taxon>Geodia</taxon>
    </lineage>
</organism>
<evidence type="ECO:0000259" key="1">
    <source>
        <dbReference type="Pfam" id="PF02854"/>
    </source>
</evidence>
<feature type="domain" description="MIF4G" evidence="1">
    <location>
        <begin position="9"/>
        <end position="114"/>
    </location>
</feature>
<evidence type="ECO:0000313" key="3">
    <source>
        <dbReference type="Proteomes" id="UP001174909"/>
    </source>
</evidence>
<comment type="caution">
    <text evidence="2">The sequence shown here is derived from an EMBL/GenBank/DDBJ whole genome shotgun (WGS) entry which is preliminary data.</text>
</comment>